<dbReference type="CDD" id="cd12885">
    <property type="entry name" value="SPRY_RanBP_like"/>
    <property type="match status" value="1"/>
</dbReference>
<sequence length="426" mass="50435">MSNSTDSTNSGEFSPDDYEMNYDELTIVKEETVVKTNSESFTDRLKLKELSEKFAKMELKLKITKLELKNAKLDKKEEQLDKKEEQLEKKEDQLEKKEDQLEKKEEQLDKKEEQLDKKEEQLEKKEEKLDKKEEQLEKKEEKLDKKEEQLVKKEQKLEKNFEELQKKLVEIEHQQNEQQKSIEQQKALQEELEKKLMEQIVTLEAKISKTEMENQQQKVSIDKIEHLQNNALEKEQKEKQMEMALLNFQQNCWDVNTCHNDLQITDLMVHCYKGKKNEIRTVFATHPILFAKDFPNIFYFEISIKNMQHSPSDLLFFAFTTNEQKRFGETHTYAYCNHGQFIINGVWKCQQVDSYIENDIVGCGINSATRQIFFTKNGQCRGPFDFVDNSSYYVTEPLFPFVLLFNSGEKIEANFGPNFKFNLATL</sequence>
<dbReference type="EMBL" id="JBICCN010000434">
    <property type="protein sequence ID" value="KAL3068966.1"/>
    <property type="molecule type" value="Genomic_DNA"/>
</dbReference>
<dbReference type="AlphaFoldDB" id="A0ABD2HVG8"/>
<organism evidence="3 4">
    <name type="scientific">Heterodera schachtii</name>
    <name type="common">Sugarbeet cyst nematode worm</name>
    <name type="synonym">Tylenchus schachtii</name>
    <dbReference type="NCBI Taxonomy" id="97005"/>
    <lineage>
        <taxon>Eukaryota</taxon>
        <taxon>Metazoa</taxon>
        <taxon>Ecdysozoa</taxon>
        <taxon>Nematoda</taxon>
        <taxon>Chromadorea</taxon>
        <taxon>Rhabditida</taxon>
        <taxon>Tylenchina</taxon>
        <taxon>Tylenchomorpha</taxon>
        <taxon>Tylenchoidea</taxon>
        <taxon>Heteroderidae</taxon>
        <taxon>Heteroderinae</taxon>
        <taxon>Heterodera</taxon>
    </lineage>
</organism>
<evidence type="ECO:0000256" key="1">
    <source>
        <dbReference type="SAM" id="MobiDB-lite"/>
    </source>
</evidence>
<dbReference type="InterPro" id="IPR043136">
    <property type="entry name" value="B30.2/SPRY_sf"/>
</dbReference>
<feature type="domain" description="B30.2/SPRY" evidence="2">
    <location>
        <begin position="230"/>
        <end position="420"/>
    </location>
</feature>
<dbReference type="Pfam" id="PF00622">
    <property type="entry name" value="SPRY"/>
    <property type="match status" value="1"/>
</dbReference>
<comment type="caution">
    <text evidence="3">The sequence shown here is derived from an EMBL/GenBank/DDBJ whole genome shotgun (WGS) entry which is preliminary data.</text>
</comment>
<dbReference type="SUPFAM" id="SSF57997">
    <property type="entry name" value="Tropomyosin"/>
    <property type="match status" value="1"/>
</dbReference>
<dbReference type="Gene3D" id="2.60.120.920">
    <property type="match status" value="1"/>
</dbReference>
<proteinExistence type="predicted"/>
<dbReference type="SUPFAM" id="SSF49899">
    <property type="entry name" value="Concanavalin A-like lectins/glucanases"/>
    <property type="match status" value="1"/>
</dbReference>
<dbReference type="InterPro" id="IPR003877">
    <property type="entry name" value="SPRY_dom"/>
</dbReference>
<keyword evidence="4" id="KW-1185">Reference proteome</keyword>
<accession>A0ABD2HVG8</accession>
<dbReference type="SMART" id="SM00449">
    <property type="entry name" value="SPRY"/>
    <property type="match status" value="1"/>
</dbReference>
<dbReference type="InterPro" id="IPR001870">
    <property type="entry name" value="B30.2/SPRY"/>
</dbReference>
<name>A0ABD2HVG8_HETSC</name>
<dbReference type="InterPro" id="IPR044736">
    <property type="entry name" value="Gid1/RanBPM/SPLA_SPRY"/>
</dbReference>
<dbReference type="Proteomes" id="UP001620645">
    <property type="component" value="Unassembled WGS sequence"/>
</dbReference>
<dbReference type="InterPro" id="IPR013320">
    <property type="entry name" value="ConA-like_dom_sf"/>
</dbReference>
<evidence type="ECO:0000259" key="2">
    <source>
        <dbReference type="PROSITE" id="PS50188"/>
    </source>
</evidence>
<reference evidence="3 4" key="1">
    <citation type="submission" date="2024-10" db="EMBL/GenBank/DDBJ databases">
        <authorList>
            <person name="Kim D."/>
        </authorList>
    </citation>
    <scope>NUCLEOTIDE SEQUENCE [LARGE SCALE GENOMIC DNA]</scope>
    <source>
        <strain evidence="3">Taebaek</strain>
    </source>
</reference>
<evidence type="ECO:0000313" key="4">
    <source>
        <dbReference type="Proteomes" id="UP001620645"/>
    </source>
</evidence>
<evidence type="ECO:0000313" key="3">
    <source>
        <dbReference type="EMBL" id="KAL3068966.1"/>
    </source>
</evidence>
<gene>
    <name evidence="3" type="ORF">niasHS_015681</name>
</gene>
<dbReference type="PROSITE" id="PS50188">
    <property type="entry name" value="B302_SPRY"/>
    <property type="match status" value="1"/>
</dbReference>
<protein>
    <recommendedName>
        <fullName evidence="2">B30.2/SPRY domain-containing protein</fullName>
    </recommendedName>
</protein>
<feature type="region of interest" description="Disordered" evidence="1">
    <location>
        <begin position="74"/>
        <end position="147"/>
    </location>
</feature>